<accession>A0A1I8A154</accession>
<reference evidence="3" key="1">
    <citation type="submission" date="2016-11" db="UniProtKB">
        <authorList>
            <consortium name="WormBaseParasite"/>
        </authorList>
    </citation>
    <scope>IDENTIFICATION</scope>
</reference>
<evidence type="ECO:0000256" key="1">
    <source>
        <dbReference type="SAM" id="MobiDB-lite"/>
    </source>
</evidence>
<organism evidence="2 3">
    <name type="scientific">Steinernema glaseri</name>
    <dbReference type="NCBI Taxonomy" id="37863"/>
    <lineage>
        <taxon>Eukaryota</taxon>
        <taxon>Metazoa</taxon>
        <taxon>Ecdysozoa</taxon>
        <taxon>Nematoda</taxon>
        <taxon>Chromadorea</taxon>
        <taxon>Rhabditida</taxon>
        <taxon>Tylenchina</taxon>
        <taxon>Panagrolaimomorpha</taxon>
        <taxon>Strongyloidoidea</taxon>
        <taxon>Steinernematidae</taxon>
        <taxon>Steinernema</taxon>
    </lineage>
</organism>
<feature type="compositionally biased region" description="Polar residues" evidence="1">
    <location>
        <begin position="207"/>
        <end position="216"/>
    </location>
</feature>
<dbReference type="Proteomes" id="UP000095287">
    <property type="component" value="Unplaced"/>
</dbReference>
<evidence type="ECO:0000313" key="2">
    <source>
        <dbReference type="Proteomes" id="UP000095287"/>
    </source>
</evidence>
<evidence type="ECO:0000313" key="3">
    <source>
        <dbReference type="WBParaSite" id="L893_g31806.t2"/>
    </source>
</evidence>
<feature type="region of interest" description="Disordered" evidence="1">
    <location>
        <begin position="207"/>
        <end position="228"/>
    </location>
</feature>
<dbReference type="AlphaFoldDB" id="A0A1I8A154"/>
<sequence>MLNTTRWYNEKCLRIYKITEHSTEHGAKKKKKYGIVEMETFARRSTFARQPQLYDTMWNFCKDLYTFTTSKKHLPYVDEIMLGSTLLDKNNLEPMVPMYTGDVQNSSSVNSVTASPVLSEKIVKPNIVLREQSPYQRTNNNGLSSFNNGPGVEKVYGTISSNWGTQQRSVQPPQVLAKPTLPPTSMAASNAATSSWHQATTPYTKIASMSASSSQPAGFEFDSRAKCK</sequence>
<name>A0A1I8A154_9BILA</name>
<proteinExistence type="predicted"/>
<keyword evidence="2" id="KW-1185">Reference proteome</keyword>
<dbReference type="WBParaSite" id="L893_g31806.t2">
    <property type="protein sequence ID" value="L893_g31806.t2"/>
    <property type="gene ID" value="L893_g31806"/>
</dbReference>
<protein>
    <submittedName>
        <fullName evidence="3">NAM-associated domain-containing protein</fullName>
    </submittedName>
</protein>